<evidence type="ECO:0000256" key="1">
    <source>
        <dbReference type="SAM" id="MobiDB-lite"/>
    </source>
</evidence>
<dbReference type="Proteomes" id="UP000078343">
    <property type="component" value="Unassembled WGS sequence"/>
</dbReference>
<organism evidence="2 3">
    <name type="scientific">Fonsecaea erecta</name>
    <dbReference type="NCBI Taxonomy" id="1367422"/>
    <lineage>
        <taxon>Eukaryota</taxon>
        <taxon>Fungi</taxon>
        <taxon>Dikarya</taxon>
        <taxon>Ascomycota</taxon>
        <taxon>Pezizomycotina</taxon>
        <taxon>Eurotiomycetes</taxon>
        <taxon>Chaetothyriomycetidae</taxon>
        <taxon>Chaetothyriales</taxon>
        <taxon>Herpotrichiellaceae</taxon>
        <taxon>Fonsecaea</taxon>
    </lineage>
</organism>
<proteinExistence type="predicted"/>
<protein>
    <submittedName>
        <fullName evidence="2">Uncharacterized protein</fullName>
    </submittedName>
</protein>
<accession>A0A178ZM32</accession>
<feature type="region of interest" description="Disordered" evidence="1">
    <location>
        <begin position="79"/>
        <end position="98"/>
    </location>
</feature>
<evidence type="ECO:0000313" key="3">
    <source>
        <dbReference type="Proteomes" id="UP000078343"/>
    </source>
</evidence>
<evidence type="ECO:0000313" key="2">
    <source>
        <dbReference type="EMBL" id="OAP60868.1"/>
    </source>
</evidence>
<keyword evidence="3" id="KW-1185">Reference proteome</keyword>
<dbReference type="EMBL" id="LVYI01000004">
    <property type="protein sequence ID" value="OAP60868.1"/>
    <property type="molecule type" value="Genomic_DNA"/>
</dbReference>
<dbReference type="AlphaFoldDB" id="A0A178ZM32"/>
<gene>
    <name evidence="2" type="ORF">AYL99_05870</name>
</gene>
<dbReference type="RefSeq" id="XP_018694235.1">
    <property type="nucleotide sequence ID" value="XM_018837382.1"/>
</dbReference>
<sequence>MLPRLLRQPPGASGIWNTAKREDAVVTKHLTRALDPSVLVMPGEGAKVPWTDRGAHSCIWRDDNLSRNGLLDLWRSERSEENLPQNLSSTSEDEPSGTGMVEAQTVIDIRQIEGRFNQTLGADEQQPVANVILTPGLSGDQPLPERLPPGMQRLEQVRQKVLQSTRAYLEADSRLCVNAQDPRGDVNETEM</sequence>
<name>A0A178ZM32_9EURO</name>
<dbReference type="OrthoDB" id="10474088at2759"/>
<comment type="caution">
    <text evidence="2">The sequence shown here is derived from an EMBL/GenBank/DDBJ whole genome shotgun (WGS) entry which is preliminary data.</text>
</comment>
<dbReference type="GeneID" id="30010038"/>
<reference evidence="2 3" key="1">
    <citation type="submission" date="2016-04" db="EMBL/GenBank/DDBJ databases">
        <title>Draft genome of Fonsecaea erecta CBS 125763.</title>
        <authorList>
            <person name="Weiss V.A."/>
            <person name="Vicente V.A."/>
            <person name="Raittz R.T."/>
            <person name="Moreno L.F."/>
            <person name="De Souza E.M."/>
            <person name="Pedrosa F.O."/>
            <person name="Steffens M.B."/>
            <person name="Faoro H."/>
            <person name="Tadra-Sfeir M.Z."/>
            <person name="Najafzadeh M.J."/>
            <person name="Felipe M.S."/>
            <person name="Teixeira M."/>
            <person name="Sun J."/>
            <person name="Xi L."/>
            <person name="Gomes R."/>
            <person name="De Azevedo C.M."/>
            <person name="Salgado C.G."/>
            <person name="Da Silva M.B."/>
            <person name="Nascimento M.F."/>
            <person name="Queiroz-Telles F."/>
            <person name="Attili D.S."/>
            <person name="Gorbushina A."/>
        </authorList>
    </citation>
    <scope>NUCLEOTIDE SEQUENCE [LARGE SCALE GENOMIC DNA]</scope>
    <source>
        <strain evidence="2 3">CBS 125763</strain>
    </source>
</reference>